<feature type="compositionally biased region" description="Polar residues" evidence="1">
    <location>
        <begin position="34"/>
        <end position="44"/>
    </location>
</feature>
<feature type="region of interest" description="Disordered" evidence="1">
    <location>
        <begin position="29"/>
        <end position="52"/>
    </location>
</feature>
<protein>
    <submittedName>
        <fullName evidence="2">Uncharacterized protein</fullName>
    </submittedName>
</protein>
<accession>A0A0C9XXU9</accession>
<feature type="region of interest" description="Disordered" evidence="1">
    <location>
        <begin position="151"/>
        <end position="204"/>
    </location>
</feature>
<gene>
    <name evidence="2" type="ORF">K443DRAFT_89667</name>
</gene>
<evidence type="ECO:0000313" key="3">
    <source>
        <dbReference type="Proteomes" id="UP000054477"/>
    </source>
</evidence>
<proteinExistence type="predicted"/>
<sequence>MSDKMIPDLLLARQEMLDRLEDLSIKGFLEADDSPSSGTASLPTPESGHAAFVPPITVESHPFDPQVLWYEDDDPQIKAPGAPLMKDLDSFTEGTGQGSFDSIPAASTDEHGQPIFLPNFLLLALLPPSDTLVETIETWRENVLDDTSHPIKRRRSRSFGRESNSEPERRIRRRTQSLPSSFWERDPSVIIGTSYTRSEPDPPD</sequence>
<dbReference type="Proteomes" id="UP000054477">
    <property type="component" value="Unassembled WGS sequence"/>
</dbReference>
<reference evidence="2 3" key="1">
    <citation type="submission" date="2014-04" db="EMBL/GenBank/DDBJ databases">
        <authorList>
            <consortium name="DOE Joint Genome Institute"/>
            <person name="Kuo A."/>
            <person name="Kohler A."/>
            <person name="Nagy L.G."/>
            <person name="Floudas D."/>
            <person name="Copeland A."/>
            <person name="Barry K.W."/>
            <person name="Cichocki N."/>
            <person name="Veneault-Fourrey C."/>
            <person name="LaButti K."/>
            <person name="Lindquist E.A."/>
            <person name="Lipzen A."/>
            <person name="Lundell T."/>
            <person name="Morin E."/>
            <person name="Murat C."/>
            <person name="Sun H."/>
            <person name="Tunlid A."/>
            <person name="Henrissat B."/>
            <person name="Grigoriev I.V."/>
            <person name="Hibbett D.S."/>
            <person name="Martin F."/>
            <person name="Nordberg H.P."/>
            <person name="Cantor M.N."/>
            <person name="Hua S.X."/>
        </authorList>
    </citation>
    <scope>NUCLEOTIDE SEQUENCE [LARGE SCALE GENOMIC DNA]</scope>
    <source>
        <strain evidence="2 3">LaAM-08-1</strain>
    </source>
</reference>
<dbReference type="OrthoDB" id="2903551at2759"/>
<keyword evidence="3" id="KW-1185">Reference proteome</keyword>
<dbReference type="EMBL" id="KN838553">
    <property type="protein sequence ID" value="KIK06439.1"/>
    <property type="molecule type" value="Genomic_DNA"/>
</dbReference>
<evidence type="ECO:0000313" key="2">
    <source>
        <dbReference type="EMBL" id="KIK06439.1"/>
    </source>
</evidence>
<evidence type="ECO:0000256" key="1">
    <source>
        <dbReference type="SAM" id="MobiDB-lite"/>
    </source>
</evidence>
<dbReference type="HOGENOM" id="CLU_1349139_0_0_1"/>
<feature type="compositionally biased region" description="Basic and acidic residues" evidence="1">
    <location>
        <begin position="159"/>
        <end position="169"/>
    </location>
</feature>
<name>A0A0C9XXU9_9AGAR</name>
<reference evidence="3" key="2">
    <citation type="submission" date="2015-01" db="EMBL/GenBank/DDBJ databases">
        <title>Evolutionary Origins and Diversification of the Mycorrhizal Mutualists.</title>
        <authorList>
            <consortium name="DOE Joint Genome Institute"/>
            <consortium name="Mycorrhizal Genomics Consortium"/>
            <person name="Kohler A."/>
            <person name="Kuo A."/>
            <person name="Nagy L.G."/>
            <person name="Floudas D."/>
            <person name="Copeland A."/>
            <person name="Barry K.W."/>
            <person name="Cichocki N."/>
            <person name="Veneault-Fourrey C."/>
            <person name="LaButti K."/>
            <person name="Lindquist E.A."/>
            <person name="Lipzen A."/>
            <person name="Lundell T."/>
            <person name="Morin E."/>
            <person name="Murat C."/>
            <person name="Riley R."/>
            <person name="Ohm R."/>
            <person name="Sun H."/>
            <person name="Tunlid A."/>
            <person name="Henrissat B."/>
            <person name="Grigoriev I.V."/>
            <person name="Hibbett D.S."/>
            <person name="Martin F."/>
        </authorList>
    </citation>
    <scope>NUCLEOTIDE SEQUENCE [LARGE SCALE GENOMIC DNA]</scope>
    <source>
        <strain evidence="3">LaAM-08-1</strain>
    </source>
</reference>
<organism evidence="2 3">
    <name type="scientific">Laccaria amethystina LaAM-08-1</name>
    <dbReference type="NCBI Taxonomy" id="1095629"/>
    <lineage>
        <taxon>Eukaryota</taxon>
        <taxon>Fungi</taxon>
        <taxon>Dikarya</taxon>
        <taxon>Basidiomycota</taxon>
        <taxon>Agaricomycotina</taxon>
        <taxon>Agaricomycetes</taxon>
        <taxon>Agaricomycetidae</taxon>
        <taxon>Agaricales</taxon>
        <taxon>Agaricineae</taxon>
        <taxon>Hydnangiaceae</taxon>
        <taxon>Laccaria</taxon>
    </lineage>
</organism>
<dbReference type="AlphaFoldDB" id="A0A0C9XXU9"/>